<feature type="transmembrane region" description="Helical" evidence="1">
    <location>
        <begin position="194"/>
        <end position="214"/>
    </location>
</feature>
<reference evidence="2 3" key="1">
    <citation type="submission" date="2024-02" db="EMBL/GenBank/DDBJ databases">
        <title>Comparative Genomic Analysis of Flavobacterium Species Causing Columnaris Disease of Freshwater Fish in Thailand: Insights into Virulence and Resistance Mechanisms.</title>
        <authorList>
            <person name="Nguyen D."/>
            <person name="Chokmangmeepisarn P."/>
            <person name="Khianchaikhan K."/>
            <person name="Morishita M."/>
            <person name="Bunnoy A."/>
            <person name="Rodkhum C."/>
        </authorList>
    </citation>
    <scope>NUCLEOTIDE SEQUENCE [LARGE SCALE GENOMIC DNA]</scope>
    <source>
        <strain evidence="2 3">CNRT2201</strain>
    </source>
</reference>
<dbReference type="Proteomes" id="UP001621706">
    <property type="component" value="Unassembled WGS sequence"/>
</dbReference>
<evidence type="ECO:0000256" key="1">
    <source>
        <dbReference type="SAM" id="Phobius"/>
    </source>
</evidence>
<protein>
    <recommendedName>
        <fullName evidence="4">Lysine transporter LysE</fullName>
    </recommendedName>
</protein>
<feature type="transmembrane region" description="Helical" evidence="1">
    <location>
        <begin position="51"/>
        <end position="69"/>
    </location>
</feature>
<evidence type="ECO:0008006" key="4">
    <source>
        <dbReference type="Google" id="ProtNLM"/>
    </source>
</evidence>
<organism evidence="2 3">
    <name type="scientific">Flavobacterium oreochromis</name>
    <dbReference type="NCBI Taxonomy" id="2906078"/>
    <lineage>
        <taxon>Bacteria</taxon>
        <taxon>Pseudomonadati</taxon>
        <taxon>Bacteroidota</taxon>
        <taxon>Flavobacteriia</taxon>
        <taxon>Flavobacteriales</taxon>
        <taxon>Flavobacteriaceae</taxon>
        <taxon>Flavobacterium</taxon>
    </lineage>
</organism>
<keyword evidence="1" id="KW-0812">Transmembrane</keyword>
<name>A0ABW8P8P8_9FLAO</name>
<feature type="transmembrane region" description="Helical" evidence="1">
    <location>
        <begin position="81"/>
        <end position="100"/>
    </location>
</feature>
<proteinExistence type="predicted"/>
<sequence>MKTNHQNNKMYQKLKNITIGFAISFVGSIPLGYLNIIGLEYFKKNNLTPTLFYLLGIIMIESLIIYYTAKSISKIKLNPKLKIKISLFSILFLLLLSYLAKQPSTPQASNQYTSIITYLINYPFITGIVLSTLNFTQIPFWFSWNLYLINENYISSQQKNLILYTFGASVGTFTGMFTLIVCLNKTINYKLFPFQNYIPIIFISLAIWQSLILIRNIKTIKN</sequence>
<gene>
    <name evidence="2" type="ORF">V3I07_08000</name>
</gene>
<dbReference type="RefSeq" id="WP_088398566.1">
    <property type="nucleotide sequence ID" value="NZ_JAZGZP010000010.1"/>
</dbReference>
<feature type="transmembrane region" description="Helical" evidence="1">
    <location>
        <begin position="120"/>
        <end position="149"/>
    </location>
</feature>
<evidence type="ECO:0000313" key="3">
    <source>
        <dbReference type="Proteomes" id="UP001621706"/>
    </source>
</evidence>
<keyword evidence="1" id="KW-1133">Transmembrane helix</keyword>
<accession>A0ABW8P8P8</accession>
<dbReference type="EMBL" id="JAZGZP010000010">
    <property type="protein sequence ID" value="MFK7000836.1"/>
    <property type="molecule type" value="Genomic_DNA"/>
</dbReference>
<keyword evidence="1" id="KW-0472">Membrane</keyword>
<feature type="transmembrane region" description="Helical" evidence="1">
    <location>
        <begin position="161"/>
        <end position="182"/>
    </location>
</feature>
<comment type="caution">
    <text evidence="2">The sequence shown here is derived from an EMBL/GenBank/DDBJ whole genome shotgun (WGS) entry which is preliminary data.</text>
</comment>
<feature type="transmembrane region" description="Helical" evidence="1">
    <location>
        <begin position="21"/>
        <end position="39"/>
    </location>
</feature>
<evidence type="ECO:0000313" key="2">
    <source>
        <dbReference type="EMBL" id="MFK7000836.1"/>
    </source>
</evidence>
<keyword evidence="3" id="KW-1185">Reference proteome</keyword>